<dbReference type="PANTHER" id="PTHR33840:SF1">
    <property type="entry name" value="TLE1 PHOSPHOLIPASE DOMAIN-CONTAINING PROTEIN"/>
    <property type="match status" value="1"/>
</dbReference>
<feature type="region of interest" description="Disordered" evidence="1">
    <location>
        <begin position="333"/>
        <end position="419"/>
    </location>
</feature>
<dbReference type="InterPro" id="IPR018712">
    <property type="entry name" value="Tle1-like_cat"/>
</dbReference>
<keyword evidence="4" id="KW-1185">Reference proteome</keyword>
<organism evidence="3 4">
    <name type="scientific">Paracoccus lutimaris</name>
    <dbReference type="NCBI Taxonomy" id="1490030"/>
    <lineage>
        <taxon>Bacteria</taxon>
        <taxon>Pseudomonadati</taxon>
        <taxon>Pseudomonadota</taxon>
        <taxon>Alphaproteobacteria</taxon>
        <taxon>Rhodobacterales</taxon>
        <taxon>Paracoccaceae</taxon>
        <taxon>Paracoccus</taxon>
    </lineage>
</organism>
<dbReference type="Proteomes" id="UP000253345">
    <property type="component" value="Unassembled WGS sequence"/>
</dbReference>
<proteinExistence type="predicted"/>
<name>A0A368YN98_9RHOB</name>
<feature type="domain" description="T6SS Phospholipase effector Tle1-like catalytic" evidence="2">
    <location>
        <begin position="12"/>
        <end position="262"/>
    </location>
</feature>
<evidence type="ECO:0000313" key="4">
    <source>
        <dbReference type="Proteomes" id="UP000253345"/>
    </source>
</evidence>
<dbReference type="PANTHER" id="PTHR33840">
    <property type="match status" value="1"/>
</dbReference>
<accession>A0A368YN98</accession>
<gene>
    <name evidence="3" type="ORF">DFP89_11416</name>
</gene>
<evidence type="ECO:0000313" key="3">
    <source>
        <dbReference type="EMBL" id="RCW81692.1"/>
    </source>
</evidence>
<protein>
    <submittedName>
        <fullName evidence="3">Uncharacterized protein (DUF2235 family)</fullName>
    </submittedName>
</protein>
<comment type="caution">
    <text evidence="3">The sequence shown here is derived from an EMBL/GenBank/DDBJ whole genome shotgun (WGS) entry which is preliminary data.</text>
</comment>
<evidence type="ECO:0000256" key="1">
    <source>
        <dbReference type="SAM" id="MobiDB-lite"/>
    </source>
</evidence>
<sequence>MESLPPPICQAVLLDGTFASLTEGRRSSIARIRALLSGEYGALPAPVRLYYEPGQQWDAWRELPQLAMGVGLERAICAAYAWLAREWRPGNPLFFFGYSRGAFGVRSLAGMIGHVGLLKPAHASRANIQKAWELYRMGGRKHGRKQRLDPALCHASVPIRMIGVFDTVTALGLRLPLLWMLTEPRFRFHDSHLGAEVEHGVQALALDETRAAFRPLLWDSDTSGGRVEQMWFRGCHPDVGGQLTGLEYARPLANIPLVWMMSRAESFGLPLPAGWAAHFPRDATAPSVGSWRNWGKAFLARAPRLAGADPSEVLHPSVPRPYTGPALLAGALADAAPERPHRRARIPRKGKPAKTPAESAPAASAAPLAADRPDTPPAPEADPLDPDIIMAPSPEDDRSQDASRLASEHPDQRRARRRQ</sequence>
<dbReference type="Pfam" id="PF09994">
    <property type="entry name" value="T6SS_Tle1-like_cat"/>
    <property type="match status" value="1"/>
</dbReference>
<dbReference type="OrthoDB" id="4378831at2"/>
<feature type="compositionally biased region" description="Basic and acidic residues" evidence="1">
    <location>
        <begin position="395"/>
        <end position="413"/>
    </location>
</feature>
<feature type="compositionally biased region" description="Low complexity" evidence="1">
    <location>
        <begin position="353"/>
        <end position="370"/>
    </location>
</feature>
<reference evidence="3 4" key="1">
    <citation type="submission" date="2018-07" db="EMBL/GenBank/DDBJ databases">
        <title>Genomic Encyclopedia of Type Strains, Phase III (KMG-III): the genomes of soil and plant-associated and newly described type strains.</title>
        <authorList>
            <person name="Whitman W."/>
        </authorList>
    </citation>
    <scope>NUCLEOTIDE SEQUENCE [LARGE SCALE GENOMIC DNA]</scope>
    <source>
        <strain evidence="3 4">CECT 8525</strain>
    </source>
</reference>
<evidence type="ECO:0000259" key="2">
    <source>
        <dbReference type="Pfam" id="PF09994"/>
    </source>
</evidence>
<feature type="compositionally biased region" description="Basic residues" evidence="1">
    <location>
        <begin position="340"/>
        <end position="352"/>
    </location>
</feature>
<dbReference type="AlphaFoldDB" id="A0A368YN98"/>
<dbReference type="EMBL" id="QPJL01000014">
    <property type="protein sequence ID" value="RCW81692.1"/>
    <property type="molecule type" value="Genomic_DNA"/>
</dbReference>